<protein>
    <submittedName>
        <fullName evidence="2">Anti-repressor SinI</fullName>
    </submittedName>
</protein>
<evidence type="ECO:0000313" key="2">
    <source>
        <dbReference type="EMBL" id="SES15499.1"/>
    </source>
</evidence>
<dbReference type="STRING" id="1464123.SAMN05444126_11732"/>
<reference evidence="3" key="1">
    <citation type="submission" date="2016-10" db="EMBL/GenBank/DDBJ databases">
        <authorList>
            <person name="de Groot N.N."/>
        </authorList>
    </citation>
    <scope>NUCLEOTIDE SEQUENCE [LARGE SCALE GENOMIC DNA]</scope>
    <source>
        <strain evidence="3">10nlg</strain>
    </source>
</reference>
<dbReference type="EMBL" id="FOGV01000017">
    <property type="protein sequence ID" value="SES15499.1"/>
    <property type="molecule type" value="Genomic_DNA"/>
</dbReference>
<dbReference type="InterPro" id="IPR036281">
    <property type="entry name" value="SinR/SinI_dimer_dom_sf"/>
</dbReference>
<dbReference type="RefSeq" id="WP_143057150.1">
    <property type="nucleotide sequence ID" value="NZ_FOGV01000017.1"/>
</dbReference>
<dbReference type="AlphaFoldDB" id="A0A1H9V1N4"/>
<dbReference type="GO" id="GO:0046983">
    <property type="term" value="F:protein dimerization activity"/>
    <property type="evidence" value="ECO:0007669"/>
    <property type="project" value="InterPro"/>
</dbReference>
<proteinExistence type="predicted"/>
<dbReference type="InterPro" id="IPR010981">
    <property type="entry name" value="SinR/SinI_dimer_dom"/>
</dbReference>
<dbReference type="SUPFAM" id="SSF47406">
    <property type="entry name" value="SinR repressor dimerisation domain-like"/>
    <property type="match status" value="1"/>
</dbReference>
<sequence>MEEVRRIEAEETWEELIVQAREIGLSAEEVRIFLTKKKIEQRRQRTQTPFRNYK</sequence>
<evidence type="ECO:0000259" key="1">
    <source>
        <dbReference type="PROSITE" id="PS51500"/>
    </source>
</evidence>
<dbReference type="Proteomes" id="UP000199318">
    <property type="component" value="Unassembled WGS sequence"/>
</dbReference>
<dbReference type="PROSITE" id="PS51500">
    <property type="entry name" value="SIN"/>
    <property type="match status" value="1"/>
</dbReference>
<comment type="caution">
    <text evidence="2">The sequence shown here is derived from an EMBL/GenBank/DDBJ whole genome shotgun (WGS) entry which is preliminary data.</text>
</comment>
<dbReference type="GO" id="GO:0006355">
    <property type="term" value="P:regulation of DNA-templated transcription"/>
    <property type="evidence" value="ECO:0007669"/>
    <property type="project" value="InterPro"/>
</dbReference>
<evidence type="ECO:0000313" key="3">
    <source>
        <dbReference type="Proteomes" id="UP000199318"/>
    </source>
</evidence>
<keyword evidence="3" id="KW-1185">Reference proteome</keyword>
<organism evidence="2 3">
    <name type="scientific">Salisediminibacterium halotolerans</name>
    <dbReference type="NCBI Taxonomy" id="517425"/>
    <lineage>
        <taxon>Bacteria</taxon>
        <taxon>Bacillati</taxon>
        <taxon>Bacillota</taxon>
        <taxon>Bacilli</taxon>
        <taxon>Bacillales</taxon>
        <taxon>Bacillaceae</taxon>
        <taxon>Salisediminibacterium</taxon>
    </lineage>
</organism>
<dbReference type="OrthoDB" id="2973152at2"/>
<name>A0A1H9V1N4_9BACI</name>
<accession>A0A1H9V1N4</accession>
<feature type="domain" description="Sin" evidence="1">
    <location>
        <begin position="1"/>
        <end position="38"/>
    </location>
</feature>
<gene>
    <name evidence="2" type="ORF">SAMN05444126_11732</name>
</gene>
<dbReference type="Pfam" id="PF08671">
    <property type="entry name" value="SinI"/>
    <property type="match status" value="1"/>
</dbReference>